<comment type="similarity">
    <text evidence="3">Belongs to the DHNA family.</text>
</comment>
<evidence type="ECO:0000256" key="7">
    <source>
        <dbReference type="ARBA" id="ARBA00032903"/>
    </source>
</evidence>
<evidence type="ECO:0000259" key="8">
    <source>
        <dbReference type="SMART" id="SM00905"/>
    </source>
</evidence>
<proteinExistence type="inferred from homology"/>
<accession>A0A9X9WKY1</accession>
<dbReference type="Proteomes" id="UP001138708">
    <property type="component" value="Unassembled WGS sequence"/>
</dbReference>
<dbReference type="RefSeq" id="WP_168043124.1">
    <property type="nucleotide sequence ID" value="NZ_JAAEDK010000042.1"/>
</dbReference>
<evidence type="ECO:0000256" key="4">
    <source>
        <dbReference type="ARBA" id="ARBA00013043"/>
    </source>
</evidence>
<name>A0A9X9WKY1_9PROT</name>
<organism evidence="9 12">
    <name type="scientific">Neoroseomonas oryzicola</name>
    <dbReference type="NCBI Taxonomy" id="535904"/>
    <lineage>
        <taxon>Bacteria</taxon>
        <taxon>Pseudomonadati</taxon>
        <taxon>Pseudomonadota</taxon>
        <taxon>Alphaproteobacteria</taxon>
        <taxon>Acetobacterales</taxon>
        <taxon>Acetobacteraceae</taxon>
        <taxon>Neoroseomonas</taxon>
    </lineage>
</organism>
<dbReference type="SMART" id="SM00905">
    <property type="entry name" value="FolB"/>
    <property type="match status" value="1"/>
</dbReference>
<keyword evidence="6" id="KW-0456">Lyase</keyword>
<reference evidence="9" key="1">
    <citation type="submission" date="2020-01" db="EMBL/GenBank/DDBJ databases">
        <authorList>
            <person name="Rat A."/>
        </authorList>
    </citation>
    <scope>NUCLEOTIDE SEQUENCE</scope>
    <source>
        <strain evidence="9">LMG 31161</strain>
    </source>
</reference>
<comment type="pathway">
    <text evidence="2">Cofactor biosynthesis; tetrahydrofolate biosynthesis; 2-amino-4-hydroxy-6-hydroxymethyl-7,8-dihydropteridine diphosphate from 7,8-dihydroneopterin triphosphate: step 3/4.</text>
</comment>
<dbReference type="NCBIfam" id="TIGR00526">
    <property type="entry name" value="folB_dom"/>
    <property type="match status" value="1"/>
</dbReference>
<dbReference type="SUPFAM" id="SSF55620">
    <property type="entry name" value="Tetrahydrobiopterin biosynthesis enzymes-like"/>
    <property type="match status" value="1"/>
</dbReference>
<evidence type="ECO:0000256" key="5">
    <source>
        <dbReference type="ARBA" id="ARBA00022909"/>
    </source>
</evidence>
<feature type="domain" description="Dihydroneopterin aldolase/epimerase" evidence="8">
    <location>
        <begin position="14"/>
        <end position="127"/>
    </location>
</feature>
<evidence type="ECO:0000256" key="2">
    <source>
        <dbReference type="ARBA" id="ARBA00005013"/>
    </source>
</evidence>
<dbReference type="InterPro" id="IPR006156">
    <property type="entry name" value="Dihydroneopterin_aldolase"/>
</dbReference>
<keyword evidence="11" id="KW-1185">Reference proteome</keyword>
<evidence type="ECO:0000256" key="6">
    <source>
        <dbReference type="ARBA" id="ARBA00023239"/>
    </source>
</evidence>
<reference evidence="9" key="3">
    <citation type="journal article" date="2021" name="Syst. Appl. Microbiol.">
        <title>Roseomonas hellenica sp. nov., isolated from roots of wild-growing Alkanna tinctoria.</title>
        <authorList>
            <person name="Rat A."/>
            <person name="Naranjo H.D."/>
            <person name="Lebbe L."/>
            <person name="Cnockaert M."/>
            <person name="Krigas N."/>
            <person name="Grigoriadou K."/>
            <person name="Maloupa E."/>
            <person name="Willems A."/>
        </authorList>
    </citation>
    <scope>NUCLEOTIDE SEQUENCE</scope>
    <source>
        <strain evidence="9">LMG 31161</strain>
    </source>
</reference>
<keyword evidence="5" id="KW-0289">Folate biosynthesis</keyword>
<dbReference type="Pfam" id="PF02152">
    <property type="entry name" value="FolB"/>
    <property type="match status" value="1"/>
</dbReference>
<evidence type="ECO:0000313" key="9">
    <source>
        <dbReference type="EMBL" id="MBR0660991.1"/>
    </source>
</evidence>
<dbReference type="InterPro" id="IPR006157">
    <property type="entry name" value="FolB_dom"/>
</dbReference>
<evidence type="ECO:0000313" key="12">
    <source>
        <dbReference type="Proteomes" id="UP001138708"/>
    </source>
</evidence>
<dbReference type="GO" id="GO:0004150">
    <property type="term" value="F:dihydroneopterin aldolase activity"/>
    <property type="evidence" value="ECO:0007669"/>
    <property type="project" value="UniProtKB-EC"/>
</dbReference>
<dbReference type="Gene3D" id="3.30.1130.10">
    <property type="match status" value="1"/>
</dbReference>
<evidence type="ECO:0000313" key="10">
    <source>
        <dbReference type="EMBL" id="NKE19218.1"/>
    </source>
</evidence>
<reference evidence="10 11" key="2">
    <citation type="submission" date="2020-02" db="EMBL/GenBank/DDBJ databases">
        <authorList>
            <person name="Sun Q."/>
            <person name="Inoue M."/>
        </authorList>
    </citation>
    <scope>NUCLEOTIDE SEQUENCE [LARGE SCALE GENOMIC DNA]</scope>
    <source>
        <strain evidence="10 11">KCTC 22478</strain>
    </source>
</reference>
<dbReference type="EMBL" id="JAAEDK010000042">
    <property type="protein sequence ID" value="MBR0660991.1"/>
    <property type="molecule type" value="Genomic_DNA"/>
</dbReference>
<dbReference type="PANTHER" id="PTHR42844">
    <property type="entry name" value="DIHYDRONEOPTERIN ALDOLASE 1-RELATED"/>
    <property type="match status" value="1"/>
</dbReference>
<evidence type="ECO:0000256" key="3">
    <source>
        <dbReference type="ARBA" id="ARBA00005708"/>
    </source>
</evidence>
<evidence type="ECO:0000256" key="1">
    <source>
        <dbReference type="ARBA" id="ARBA00001353"/>
    </source>
</evidence>
<dbReference type="EC" id="4.1.2.25" evidence="4"/>
<comment type="catalytic activity">
    <reaction evidence="1">
        <text>7,8-dihydroneopterin = 6-hydroxymethyl-7,8-dihydropterin + glycolaldehyde</text>
        <dbReference type="Rhea" id="RHEA:10540"/>
        <dbReference type="ChEBI" id="CHEBI:17001"/>
        <dbReference type="ChEBI" id="CHEBI:17071"/>
        <dbReference type="ChEBI" id="CHEBI:44841"/>
        <dbReference type="EC" id="4.1.2.25"/>
    </reaction>
</comment>
<evidence type="ECO:0000313" key="11">
    <source>
        <dbReference type="Proteomes" id="UP000746741"/>
    </source>
</evidence>
<dbReference type="InterPro" id="IPR043133">
    <property type="entry name" value="GTP-CH-I_C/QueF"/>
</dbReference>
<protein>
    <recommendedName>
        <fullName evidence="4">dihydroneopterin aldolase</fullName>
        <ecNumber evidence="4">4.1.2.25</ecNumber>
    </recommendedName>
    <alternativeName>
        <fullName evidence="7">7,8-dihydroneopterin aldolase</fullName>
    </alternativeName>
</protein>
<dbReference type="Proteomes" id="UP000746741">
    <property type="component" value="Unassembled WGS sequence"/>
</dbReference>
<comment type="caution">
    <text evidence="9">The sequence shown here is derived from an EMBL/GenBank/DDBJ whole genome shotgun (WGS) entry which is preliminary data.</text>
</comment>
<dbReference type="PANTHER" id="PTHR42844:SF1">
    <property type="entry name" value="DIHYDRONEOPTERIN ALDOLASE 1-RELATED"/>
    <property type="match status" value="1"/>
</dbReference>
<gene>
    <name evidence="10" type="ORF">GWK15_19850</name>
    <name evidence="9" type="ORF">GXW75_17170</name>
</gene>
<dbReference type="AlphaFoldDB" id="A0A9X9WKY1"/>
<sequence length="130" mass="13983">MSIAPDAARGLRHVFVRGLTVQALLGVHAHEQAQPQRVVIGVDLSVRDPHAPMNEGPDELSRVVDYGTVASIARRIAAAGHVRLAETLAERIAIALLNDDRVLVARVSVEKPDVLADVTSVGVVVERTRF</sequence>
<dbReference type="GO" id="GO:0046656">
    <property type="term" value="P:folic acid biosynthetic process"/>
    <property type="evidence" value="ECO:0007669"/>
    <property type="project" value="UniProtKB-KW"/>
</dbReference>
<dbReference type="EMBL" id="JAAVUP010000008">
    <property type="protein sequence ID" value="NKE19218.1"/>
    <property type="molecule type" value="Genomic_DNA"/>
</dbReference>
<dbReference type="GO" id="GO:0005737">
    <property type="term" value="C:cytoplasm"/>
    <property type="evidence" value="ECO:0007669"/>
    <property type="project" value="TreeGrafter"/>
</dbReference>